<keyword evidence="1" id="KW-0732">Signal</keyword>
<dbReference type="AlphaFoldDB" id="A0A6G1CYA7"/>
<organism evidence="2 3">
    <name type="scientific">Oryza meyeriana var. granulata</name>
    <dbReference type="NCBI Taxonomy" id="110450"/>
    <lineage>
        <taxon>Eukaryota</taxon>
        <taxon>Viridiplantae</taxon>
        <taxon>Streptophyta</taxon>
        <taxon>Embryophyta</taxon>
        <taxon>Tracheophyta</taxon>
        <taxon>Spermatophyta</taxon>
        <taxon>Magnoliopsida</taxon>
        <taxon>Liliopsida</taxon>
        <taxon>Poales</taxon>
        <taxon>Poaceae</taxon>
        <taxon>BOP clade</taxon>
        <taxon>Oryzoideae</taxon>
        <taxon>Oryzeae</taxon>
        <taxon>Oryzinae</taxon>
        <taxon>Oryza</taxon>
        <taxon>Oryza meyeriana</taxon>
    </lineage>
</organism>
<evidence type="ECO:0000313" key="3">
    <source>
        <dbReference type="Proteomes" id="UP000479710"/>
    </source>
</evidence>
<proteinExistence type="predicted"/>
<feature type="signal peptide" evidence="1">
    <location>
        <begin position="1"/>
        <end position="25"/>
    </location>
</feature>
<sequence length="101" mass="10219">MASSLRKMISPLVAVLLLVAMETQAMDEAVAADDMVPVMAGIIGGGGGGVGKLGAPVCLQCRCCSKSNPSNCQITRCCSTFNCDPAGKCSLVQQQCGCSGC</sequence>
<reference evidence="2 3" key="1">
    <citation type="submission" date="2019-11" db="EMBL/GenBank/DDBJ databases">
        <title>Whole genome sequence of Oryza granulata.</title>
        <authorList>
            <person name="Li W."/>
        </authorList>
    </citation>
    <scope>NUCLEOTIDE SEQUENCE [LARGE SCALE GENOMIC DNA]</scope>
    <source>
        <strain evidence="3">cv. Menghai</strain>
        <tissue evidence="2">Leaf</tissue>
    </source>
</reference>
<evidence type="ECO:0000256" key="1">
    <source>
        <dbReference type="SAM" id="SignalP"/>
    </source>
</evidence>
<evidence type="ECO:0000313" key="2">
    <source>
        <dbReference type="EMBL" id="KAF0905166.1"/>
    </source>
</evidence>
<dbReference type="EMBL" id="SPHZ02000007">
    <property type="protein sequence ID" value="KAF0905166.1"/>
    <property type="molecule type" value="Genomic_DNA"/>
</dbReference>
<comment type="caution">
    <text evidence="2">The sequence shown here is derived from an EMBL/GenBank/DDBJ whole genome shotgun (WGS) entry which is preliminary data.</text>
</comment>
<dbReference type="OrthoDB" id="690836at2759"/>
<dbReference type="Proteomes" id="UP000479710">
    <property type="component" value="Unassembled WGS sequence"/>
</dbReference>
<evidence type="ECO:0008006" key="4">
    <source>
        <dbReference type="Google" id="ProtNLM"/>
    </source>
</evidence>
<protein>
    <recommendedName>
        <fullName evidence="4">Bowman-Birk serine protease inhibitors family domain-containing protein</fullName>
    </recommendedName>
</protein>
<gene>
    <name evidence="2" type="ORF">E2562_000962</name>
</gene>
<keyword evidence="3" id="KW-1185">Reference proteome</keyword>
<name>A0A6G1CYA7_9ORYZ</name>
<feature type="chain" id="PRO_5026117255" description="Bowman-Birk serine protease inhibitors family domain-containing protein" evidence="1">
    <location>
        <begin position="26"/>
        <end position="101"/>
    </location>
</feature>
<accession>A0A6G1CYA7</accession>